<evidence type="ECO:0000313" key="3">
    <source>
        <dbReference type="Proteomes" id="UP000298218"/>
    </source>
</evidence>
<feature type="domain" description="DUF6545" evidence="1">
    <location>
        <begin position="244"/>
        <end position="310"/>
    </location>
</feature>
<evidence type="ECO:0000313" key="2">
    <source>
        <dbReference type="EMBL" id="TFD82354.1"/>
    </source>
</evidence>
<gene>
    <name evidence="2" type="ORF">E3T53_00290</name>
</gene>
<organism evidence="2 3">
    <name type="scientific">Cryobacterium psychrophilum</name>
    <dbReference type="NCBI Taxonomy" id="41988"/>
    <lineage>
        <taxon>Bacteria</taxon>
        <taxon>Bacillati</taxon>
        <taxon>Actinomycetota</taxon>
        <taxon>Actinomycetes</taxon>
        <taxon>Micrococcales</taxon>
        <taxon>Microbacteriaceae</taxon>
        <taxon>Cryobacterium</taxon>
    </lineage>
</organism>
<accession>A0A4Y8KRW4</accession>
<dbReference type="InterPro" id="IPR046675">
    <property type="entry name" value="DUF6545"/>
</dbReference>
<proteinExistence type="predicted"/>
<dbReference type="RefSeq" id="WP_134171739.1">
    <property type="nucleotide sequence ID" value="NZ_SODI01000001.1"/>
</dbReference>
<dbReference type="OrthoDB" id="4925184at2"/>
<protein>
    <recommendedName>
        <fullName evidence="1">DUF6545 domain-containing protein</fullName>
    </recommendedName>
</protein>
<keyword evidence="3" id="KW-1185">Reference proteome</keyword>
<dbReference type="EMBL" id="SOHQ01000001">
    <property type="protein sequence ID" value="TFD82354.1"/>
    <property type="molecule type" value="Genomic_DNA"/>
</dbReference>
<dbReference type="AlphaFoldDB" id="A0A4Y8KRW4"/>
<dbReference type="Proteomes" id="UP000298218">
    <property type="component" value="Unassembled WGS sequence"/>
</dbReference>
<comment type="caution">
    <text evidence="2">The sequence shown here is derived from an EMBL/GenBank/DDBJ whole genome shotgun (WGS) entry which is preliminary data.</text>
</comment>
<name>A0A4Y8KRW4_9MICO</name>
<dbReference type="Pfam" id="PF20182">
    <property type="entry name" value="DUF6545"/>
    <property type="match status" value="1"/>
</dbReference>
<reference evidence="2 3" key="1">
    <citation type="submission" date="2019-03" db="EMBL/GenBank/DDBJ databases">
        <title>Genomics of glacier-inhabiting Cryobacterium strains.</title>
        <authorList>
            <person name="Liu Q."/>
            <person name="Xin Y.-H."/>
        </authorList>
    </citation>
    <scope>NUCLEOTIDE SEQUENCE [LARGE SCALE GENOMIC DNA]</scope>
    <source>
        <strain evidence="2 3">CGMCC 1.4292</strain>
    </source>
</reference>
<evidence type="ECO:0000259" key="1">
    <source>
        <dbReference type="Pfam" id="PF20182"/>
    </source>
</evidence>
<sequence length="335" mass="36040">MILAIELFVLASLWVSAILCLPSALRGKRLLVFWFLFAFAVTMTPQPLPIYLAVDSLLGGINTTSFIFHATAIITIALIDTLVQSATSKDGLSRRRNLISASVTTGIIALQAVLFFGGEWRFNTVREALPQVDFILYSSTTWLALGFFSVSVAAACLRDIAQQTRTITKVSLSFIALGCLGVLVFAVVSLTGAGLGFANHESTFSQDAHGLYLASLFMAPLSLAIGAGLTSAVDGIITLGRNARSRSLLLRLTPLWIGLMADTPELSLDSANSRAASLFGKDPTPRLYRRYVEVRDSLLVHPQQITARNEQILRAAENHIAAQSSTSPSRAVPAS</sequence>